<dbReference type="Proteomes" id="UP000298127">
    <property type="component" value="Unassembled WGS sequence"/>
</dbReference>
<gene>
    <name evidence="9" type="ORF">E4M00_03750</name>
</gene>
<keyword evidence="3 5" id="KW-0285">Flavoprotein</keyword>
<feature type="domain" description="Acyl-CoA oxidase/dehydrogenase middle" evidence="7">
    <location>
        <begin position="156"/>
        <end position="258"/>
    </location>
</feature>
<dbReference type="InterPro" id="IPR009100">
    <property type="entry name" value="AcylCoA_DH/oxidase_NM_dom_sf"/>
</dbReference>
<dbReference type="PROSITE" id="PS00073">
    <property type="entry name" value="ACYL_COA_DH_2"/>
    <property type="match status" value="1"/>
</dbReference>
<keyword evidence="10" id="KW-1185">Reference proteome</keyword>
<dbReference type="InterPro" id="IPR045008">
    <property type="entry name" value="ACX4-like"/>
</dbReference>
<comment type="caution">
    <text evidence="9">The sequence shown here is derived from an EMBL/GenBank/DDBJ whole genome shotgun (WGS) entry which is preliminary data.</text>
</comment>
<name>A0A4Y9R7N0_9MICO</name>
<dbReference type="InterPro" id="IPR013786">
    <property type="entry name" value="AcylCoA_DH/ox_N"/>
</dbReference>
<dbReference type="InterPro" id="IPR036250">
    <property type="entry name" value="AcylCo_DH-like_C"/>
</dbReference>
<sequence>MTLTSGHTDTAQAGSGRTDLQQFEEADVLDVDFYSFQQQLTSEEQRSVAAIREFLDREVRPYADDLWEKAQSPRHLIPGFAELGLFGASWPETRQFENSAVYRAWVALEISRADPSTATFIGVHSGLAMNAIGVGGSAEQREEWMRPMARGEVIGAFGLTEPGHGSDTAKGLETTATRRTVDDGAGGSRDEWVLNGSKRWIGNAVFADIVVIWARDTADDQVKGFIVRQPAVGFTATKIERKQSLRGVENADIVLEDVVVPESDRLANINSFRDVAIILRLTRAEVAWQAIGVAVGAYEAALAYAKERQQFGKPIASFQLVQEKLANSLSNITASIALCMRVSEMQDLGIQKDHHSAMAKAFATARMREVVGWCREIMGGNGIQLDHGVARYFADAEAVYTFEGTYDMNTLIVGRSITGIAAFV</sequence>
<organism evidence="9 10">
    <name type="scientific">Orlajensenia leifsoniae</name>
    <dbReference type="NCBI Taxonomy" id="2561933"/>
    <lineage>
        <taxon>Bacteria</taxon>
        <taxon>Bacillati</taxon>
        <taxon>Actinomycetota</taxon>
        <taxon>Actinomycetes</taxon>
        <taxon>Micrococcales</taxon>
        <taxon>Microbacteriaceae</taxon>
        <taxon>Orlajensenia</taxon>
    </lineage>
</organism>
<dbReference type="Pfam" id="PF02771">
    <property type="entry name" value="Acyl-CoA_dh_N"/>
    <property type="match status" value="1"/>
</dbReference>
<dbReference type="GO" id="GO:0050660">
    <property type="term" value="F:flavin adenine dinucleotide binding"/>
    <property type="evidence" value="ECO:0007669"/>
    <property type="project" value="InterPro"/>
</dbReference>
<dbReference type="EMBL" id="SPQZ01000001">
    <property type="protein sequence ID" value="TFW00301.1"/>
    <property type="molecule type" value="Genomic_DNA"/>
</dbReference>
<evidence type="ECO:0000256" key="1">
    <source>
        <dbReference type="ARBA" id="ARBA00001974"/>
    </source>
</evidence>
<dbReference type="InterPro" id="IPR006091">
    <property type="entry name" value="Acyl-CoA_Oxase/DH_mid-dom"/>
</dbReference>
<accession>A0A4Y9R7N0</accession>
<comment type="cofactor">
    <cofactor evidence="1 5">
        <name>FAD</name>
        <dbReference type="ChEBI" id="CHEBI:57692"/>
    </cofactor>
</comment>
<proteinExistence type="inferred from homology"/>
<dbReference type="GO" id="GO:0006635">
    <property type="term" value="P:fatty acid beta-oxidation"/>
    <property type="evidence" value="ECO:0007669"/>
    <property type="project" value="InterPro"/>
</dbReference>
<comment type="similarity">
    <text evidence="2 5">Belongs to the acyl-CoA dehydrogenase family.</text>
</comment>
<evidence type="ECO:0000259" key="8">
    <source>
        <dbReference type="Pfam" id="PF02771"/>
    </source>
</evidence>
<dbReference type="InterPro" id="IPR046373">
    <property type="entry name" value="Acyl-CoA_Oxase/DH_mid-dom_sf"/>
</dbReference>
<protein>
    <submittedName>
        <fullName evidence="9">Acyl-CoA dehydrogenase</fullName>
    </submittedName>
</protein>
<dbReference type="InterPro" id="IPR009075">
    <property type="entry name" value="AcylCo_DH/oxidase_C"/>
</dbReference>
<dbReference type="PANTHER" id="PTHR43188">
    <property type="entry name" value="ACYL-COENZYME A OXIDASE"/>
    <property type="match status" value="1"/>
</dbReference>
<evidence type="ECO:0000313" key="10">
    <source>
        <dbReference type="Proteomes" id="UP000298127"/>
    </source>
</evidence>
<evidence type="ECO:0000259" key="7">
    <source>
        <dbReference type="Pfam" id="PF02770"/>
    </source>
</evidence>
<evidence type="ECO:0000256" key="3">
    <source>
        <dbReference type="ARBA" id="ARBA00022630"/>
    </source>
</evidence>
<dbReference type="GO" id="GO:0003995">
    <property type="term" value="F:acyl-CoA dehydrogenase activity"/>
    <property type="evidence" value="ECO:0007669"/>
    <property type="project" value="InterPro"/>
</dbReference>
<evidence type="ECO:0000313" key="9">
    <source>
        <dbReference type="EMBL" id="TFW00301.1"/>
    </source>
</evidence>
<dbReference type="Gene3D" id="2.40.110.10">
    <property type="entry name" value="Butyryl-CoA Dehydrogenase, subunit A, domain 2"/>
    <property type="match status" value="1"/>
</dbReference>
<dbReference type="RefSeq" id="WP_135119126.1">
    <property type="nucleotide sequence ID" value="NZ_SPQZ01000001.1"/>
</dbReference>
<dbReference type="PANTHER" id="PTHR43188:SF1">
    <property type="entry name" value="ACYL-COA DEHYDROGENASE"/>
    <property type="match status" value="1"/>
</dbReference>
<feature type="domain" description="Acyl-CoA dehydrogenase/oxidase N-terminal" evidence="8">
    <location>
        <begin position="42"/>
        <end position="152"/>
    </location>
</feature>
<dbReference type="Gene3D" id="1.10.540.10">
    <property type="entry name" value="Acyl-CoA dehydrogenase/oxidase, N-terminal domain"/>
    <property type="match status" value="1"/>
</dbReference>
<dbReference type="Gene3D" id="1.20.140.10">
    <property type="entry name" value="Butyryl-CoA Dehydrogenase, subunit A, domain 3"/>
    <property type="match status" value="1"/>
</dbReference>
<evidence type="ECO:0000259" key="6">
    <source>
        <dbReference type="Pfam" id="PF00441"/>
    </source>
</evidence>
<dbReference type="Pfam" id="PF00441">
    <property type="entry name" value="Acyl-CoA_dh_1"/>
    <property type="match status" value="1"/>
</dbReference>
<evidence type="ECO:0000256" key="5">
    <source>
        <dbReference type="RuleBase" id="RU362125"/>
    </source>
</evidence>
<dbReference type="InterPro" id="IPR006089">
    <property type="entry name" value="Acyl-CoA_DH_CS"/>
</dbReference>
<reference evidence="9 10" key="1">
    <citation type="journal article" date="2018" name="J. Microbiol.">
        <title>Leifsonia flava sp. nov., a novel actinobacterium isolated from the rhizosphere of Aquilegia viridiflora.</title>
        <authorList>
            <person name="Cai Y."/>
            <person name="Tao W.Z."/>
            <person name="Ma Y.J."/>
            <person name="Cheng J."/>
            <person name="Zhang M.Y."/>
            <person name="Zhang Y.X."/>
        </authorList>
    </citation>
    <scope>NUCLEOTIDE SEQUENCE [LARGE SCALE GENOMIC DNA]</scope>
    <source>
        <strain evidence="9 10">SYP-B2174</strain>
    </source>
</reference>
<keyword evidence="5" id="KW-0560">Oxidoreductase</keyword>
<dbReference type="AlphaFoldDB" id="A0A4Y9R7N0"/>
<feature type="domain" description="Acyl-CoA dehydrogenase/oxidase C-terminal" evidence="6">
    <location>
        <begin position="279"/>
        <end position="417"/>
    </location>
</feature>
<evidence type="ECO:0000256" key="2">
    <source>
        <dbReference type="ARBA" id="ARBA00009347"/>
    </source>
</evidence>
<dbReference type="InterPro" id="IPR037069">
    <property type="entry name" value="AcylCoA_DH/ox_N_sf"/>
</dbReference>
<evidence type="ECO:0000256" key="4">
    <source>
        <dbReference type="ARBA" id="ARBA00022827"/>
    </source>
</evidence>
<keyword evidence="4 5" id="KW-0274">FAD</keyword>
<dbReference type="SUPFAM" id="SSF47203">
    <property type="entry name" value="Acyl-CoA dehydrogenase C-terminal domain-like"/>
    <property type="match status" value="1"/>
</dbReference>
<dbReference type="SUPFAM" id="SSF56645">
    <property type="entry name" value="Acyl-CoA dehydrogenase NM domain-like"/>
    <property type="match status" value="1"/>
</dbReference>
<dbReference type="Pfam" id="PF02770">
    <property type="entry name" value="Acyl-CoA_dh_M"/>
    <property type="match status" value="1"/>
</dbReference>